<protein>
    <recommendedName>
        <fullName evidence="5">NAC domain-containing protein</fullName>
    </recommendedName>
</protein>
<dbReference type="Pfam" id="PF02365">
    <property type="entry name" value="NAM"/>
    <property type="match status" value="1"/>
</dbReference>
<keyword evidence="3" id="KW-0804">Transcription</keyword>
<sequence>MERPRMPVGYKFRPSDADLIGYLALYVAGKPVNSEVCIPEKDLYSIEPWHIIQKSEERVYFLTALNKKSPLNSRYIRRVGDARGTWKSQGKGKPVYRSGCFEGREQRVIIGLKKSLRYENKTVPEQDGQYLMQQYSLTDKIKSGLKEQLKDFVLCAIKKKDGESTIIGCTREAANIE</sequence>
<dbReference type="AlphaFoldDB" id="A0A9P1EI52"/>
<dbReference type="PANTHER" id="PTHR31719">
    <property type="entry name" value="NAC TRANSCRIPTION FACTOR 56"/>
    <property type="match status" value="1"/>
</dbReference>
<dbReference type="OrthoDB" id="1726353at2759"/>
<dbReference type="PANTHER" id="PTHR31719:SF43">
    <property type="entry name" value="NAC TRANSCRIPTION FACTOR 56"/>
    <property type="match status" value="1"/>
</dbReference>
<dbReference type="InterPro" id="IPR003441">
    <property type="entry name" value="NAC-dom"/>
</dbReference>
<dbReference type="Gene3D" id="2.170.150.80">
    <property type="entry name" value="NAC domain"/>
    <property type="match status" value="1"/>
</dbReference>
<dbReference type="EMBL" id="CAMAPE010000051">
    <property type="protein sequence ID" value="CAH9107578.1"/>
    <property type="molecule type" value="Genomic_DNA"/>
</dbReference>
<accession>A0A9P1EI52</accession>
<organism evidence="6 7">
    <name type="scientific">Cuscuta europaea</name>
    <name type="common">European dodder</name>
    <dbReference type="NCBI Taxonomy" id="41803"/>
    <lineage>
        <taxon>Eukaryota</taxon>
        <taxon>Viridiplantae</taxon>
        <taxon>Streptophyta</taxon>
        <taxon>Embryophyta</taxon>
        <taxon>Tracheophyta</taxon>
        <taxon>Spermatophyta</taxon>
        <taxon>Magnoliopsida</taxon>
        <taxon>eudicotyledons</taxon>
        <taxon>Gunneridae</taxon>
        <taxon>Pentapetalae</taxon>
        <taxon>asterids</taxon>
        <taxon>lamiids</taxon>
        <taxon>Solanales</taxon>
        <taxon>Convolvulaceae</taxon>
        <taxon>Cuscuteae</taxon>
        <taxon>Cuscuta</taxon>
        <taxon>Cuscuta subgen. Cuscuta</taxon>
    </lineage>
</organism>
<dbReference type="InterPro" id="IPR036093">
    <property type="entry name" value="NAC_dom_sf"/>
</dbReference>
<feature type="domain" description="NAC" evidence="5">
    <location>
        <begin position="6"/>
        <end position="160"/>
    </location>
</feature>
<dbReference type="SUPFAM" id="SSF101941">
    <property type="entry name" value="NAC domain"/>
    <property type="match status" value="1"/>
</dbReference>
<dbReference type="Proteomes" id="UP001152484">
    <property type="component" value="Unassembled WGS sequence"/>
</dbReference>
<dbReference type="GO" id="GO:0003677">
    <property type="term" value="F:DNA binding"/>
    <property type="evidence" value="ECO:0007669"/>
    <property type="project" value="UniProtKB-KW"/>
</dbReference>
<name>A0A9P1EI52_CUSEU</name>
<evidence type="ECO:0000313" key="6">
    <source>
        <dbReference type="EMBL" id="CAH9107578.1"/>
    </source>
</evidence>
<gene>
    <name evidence="6" type="ORF">CEURO_LOCUS17764</name>
</gene>
<feature type="non-terminal residue" evidence="6">
    <location>
        <position position="1"/>
    </location>
</feature>
<comment type="caution">
    <text evidence="6">The sequence shown here is derived from an EMBL/GenBank/DDBJ whole genome shotgun (WGS) entry which is preliminary data.</text>
</comment>
<dbReference type="GO" id="GO:0006355">
    <property type="term" value="P:regulation of DNA-templated transcription"/>
    <property type="evidence" value="ECO:0007669"/>
    <property type="project" value="InterPro"/>
</dbReference>
<dbReference type="PROSITE" id="PS51005">
    <property type="entry name" value="NAC"/>
    <property type="match status" value="1"/>
</dbReference>
<dbReference type="GO" id="GO:0048731">
    <property type="term" value="P:system development"/>
    <property type="evidence" value="ECO:0007669"/>
    <property type="project" value="TreeGrafter"/>
</dbReference>
<evidence type="ECO:0000256" key="2">
    <source>
        <dbReference type="ARBA" id="ARBA00023125"/>
    </source>
</evidence>
<evidence type="ECO:0000313" key="7">
    <source>
        <dbReference type="Proteomes" id="UP001152484"/>
    </source>
</evidence>
<keyword evidence="7" id="KW-1185">Reference proteome</keyword>
<evidence type="ECO:0000259" key="5">
    <source>
        <dbReference type="PROSITE" id="PS51005"/>
    </source>
</evidence>
<evidence type="ECO:0000256" key="1">
    <source>
        <dbReference type="ARBA" id="ARBA00023015"/>
    </source>
</evidence>
<keyword evidence="2" id="KW-0238">DNA-binding</keyword>
<keyword evidence="4" id="KW-0539">Nucleus</keyword>
<evidence type="ECO:0000256" key="3">
    <source>
        <dbReference type="ARBA" id="ARBA00023163"/>
    </source>
</evidence>
<evidence type="ECO:0000256" key="4">
    <source>
        <dbReference type="ARBA" id="ARBA00023242"/>
    </source>
</evidence>
<keyword evidence="1" id="KW-0805">Transcription regulation</keyword>
<reference evidence="6" key="1">
    <citation type="submission" date="2022-07" db="EMBL/GenBank/DDBJ databases">
        <authorList>
            <person name="Macas J."/>
            <person name="Novak P."/>
            <person name="Neumann P."/>
        </authorList>
    </citation>
    <scope>NUCLEOTIDE SEQUENCE</scope>
</reference>
<proteinExistence type="predicted"/>